<dbReference type="InterPro" id="IPR050881">
    <property type="entry name" value="LL-DAP_aminotransferase"/>
</dbReference>
<dbReference type="InterPro" id="IPR004839">
    <property type="entry name" value="Aminotransferase_I/II_large"/>
</dbReference>
<dbReference type="Gene3D" id="3.90.1150.10">
    <property type="entry name" value="Aspartate Aminotransferase, domain 1"/>
    <property type="match status" value="1"/>
</dbReference>
<evidence type="ECO:0000256" key="3">
    <source>
        <dbReference type="ARBA" id="ARBA00022679"/>
    </source>
</evidence>
<dbReference type="SUPFAM" id="SSF53383">
    <property type="entry name" value="PLP-dependent transferases"/>
    <property type="match status" value="1"/>
</dbReference>
<dbReference type="GO" id="GO:0030170">
    <property type="term" value="F:pyridoxal phosphate binding"/>
    <property type="evidence" value="ECO:0007669"/>
    <property type="project" value="InterPro"/>
</dbReference>
<dbReference type="PANTHER" id="PTHR42832">
    <property type="entry name" value="AMINO ACID AMINOTRANSFERASE"/>
    <property type="match status" value="1"/>
</dbReference>
<evidence type="ECO:0000313" key="6">
    <source>
        <dbReference type="Proteomes" id="UP000214666"/>
    </source>
</evidence>
<protein>
    <submittedName>
        <fullName evidence="5">Aspartate aminotransferase</fullName>
    </submittedName>
</protein>
<dbReference type="PANTHER" id="PTHR42832:SF3">
    <property type="entry name" value="L-GLUTAMINE--4-(METHYLSULFANYL)-2-OXOBUTANOATE AMINOTRANSFERASE"/>
    <property type="match status" value="1"/>
</dbReference>
<sequence length="395" mass="43620">MVVFEESRRLKSLPRKYMSKQAEAIATYEKQGIDIINLGRGNPDLPTPQHIVDRLKEAVDMQSNHGYPPYNGKKSLKQAIVAFYKREYGVDLDPDTEIAIFNGSIIAVAALPQCLLNPGDTIMFPEPAFPMYYSAVKLAEAHLYGLPVKEEDGFLPDYNAIPTQIANRTKLLLLNYPNNPTGAVATSHFFAETVQFATKHNIPVFHDMAYGSIGFDGNKPLSFLQTKGAKEIGVEVYTMSKAYNMAGWRVAFAVGNPSIIAGVNRFVEHAYGNVFGAVQDAAAAALTTDQDCVRQLTVIYNQRRDTLVNGLNKIGWHVRPSAGTFFVWAKVPEGYSSEQFSALLLDKAHVAVIPGEAFGEHGAGYVRISLVSSEERLLEAVQRIKDANILKYQKV</sequence>
<feature type="domain" description="Aminotransferase class I/classII large" evidence="4">
    <location>
        <begin position="34"/>
        <end position="384"/>
    </location>
</feature>
<dbReference type="KEGG" id="pkb:B4V02_21475"/>
<dbReference type="GO" id="GO:0008483">
    <property type="term" value="F:transaminase activity"/>
    <property type="evidence" value="ECO:0007669"/>
    <property type="project" value="UniProtKB-KW"/>
</dbReference>
<accession>A0A222WTI8</accession>
<dbReference type="CDD" id="cd00609">
    <property type="entry name" value="AAT_like"/>
    <property type="match status" value="1"/>
</dbReference>
<dbReference type="OrthoDB" id="9813612at2"/>
<dbReference type="InterPro" id="IPR015424">
    <property type="entry name" value="PyrdxlP-dep_Trfase"/>
</dbReference>
<organism evidence="5 6">
    <name type="scientific">Paenibacillus kribbensis</name>
    <dbReference type="NCBI Taxonomy" id="172713"/>
    <lineage>
        <taxon>Bacteria</taxon>
        <taxon>Bacillati</taxon>
        <taxon>Bacillota</taxon>
        <taxon>Bacilli</taxon>
        <taxon>Bacillales</taxon>
        <taxon>Paenibacillaceae</taxon>
        <taxon>Paenibacillus</taxon>
    </lineage>
</organism>
<keyword evidence="6" id="KW-1185">Reference proteome</keyword>
<keyword evidence="3 5" id="KW-0808">Transferase</keyword>
<comment type="cofactor">
    <cofactor evidence="1">
        <name>pyridoxal 5'-phosphate</name>
        <dbReference type="ChEBI" id="CHEBI:597326"/>
    </cofactor>
</comment>
<evidence type="ECO:0000256" key="2">
    <source>
        <dbReference type="ARBA" id="ARBA00022576"/>
    </source>
</evidence>
<gene>
    <name evidence="5" type="ORF">B4V02_21475</name>
</gene>
<dbReference type="Pfam" id="PF00155">
    <property type="entry name" value="Aminotran_1_2"/>
    <property type="match status" value="1"/>
</dbReference>
<dbReference type="Gene3D" id="3.40.640.10">
    <property type="entry name" value="Type I PLP-dependent aspartate aminotransferase-like (Major domain)"/>
    <property type="match status" value="1"/>
</dbReference>
<keyword evidence="2 5" id="KW-0032">Aminotransferase</keyword>
<dbReference type="RefSeq" id="WP_094156334.1">
    <property type="nucleotide sequence ID" value="NZ_CP020028.1"/>
</dbReference>
<evidence type="ECO:0000256" key="1">
    <source>
        <dbReference type="ARBA" id="ARBA00001933"/>
    </source>
</evidence>
<name>A0A222WTI8_9BACL</name>
<dbReference type="Proteomes" id="UP000214666">
    <property type="component" value="Chromosome"/>
</dbReference>
<proteinExistence type="predicted"/>
<dbReference type="InterPro" id="IPR015422">
    <property type="entry name" value="PyrdxlP-dep_Trfase_small"/>
</dbReference>
<dbReference type="STRING" id="172713.GCA_001705305_00822"/>
<dbReference type="EMBL" id="CP020028">
    <property type="protein sequence ID" value="ASR49081.1"/>
    <property type="molecule type" value="Genomic_DNA"/>
</dbReference>
<dbReference type="InterPro" id="IPR015421">
    <property type="entry name" value="PyrdxlP-dep_Trfase_major"/>
</dbReference>
<dbReference type="AlphaFoldDB" id="A0A222WTI8"/>
<reference evidence="5 6" key="1">
    <citation type="submission" date="2017-03" db="EMBL/GenBank/DDBJ databases">
        <title>Complete genome sequence of Paenibacillus Kribbensis producing bioflocculants.</title>
        <authorList>
            <person name="Lee H.-G."/>
            <person name="Oh H.-M."/>
        </authorList>
    </citation>
    <scope>NUCLEOTIDE SEQUENCE [LARGE SCALE GENOMIC DNA]</scope>
    <source>
        <strain evidence="5 6">AM49</strain>
    </source>
</reference>
<evidence type="ECO:0000313" key="5">
    <source>
        <dbReference type="EMBL" id="ASR49081.1"/>
    </source>
</evidence>
<dbReference type="NCBIfam" id="NF005977">
    <property type="entry name" value="PRK08068.1"/>
    <property type="match status" value="1"/>
</dbReference>
<evidence type="ECO:0000259" key="4">
    <source>
        <dbReference type="Pfam" id="PF00155"/>
    </source>
</evidence>